<evidence type="ECO:0000256" key="5">
    <source>
        <dbReference type="ARBA" id="ARBA00023002"/>
    </source>
</evidence>
<evidence type="ECO:0000259" key="7">
    <source>
        <dbReference type="Pfam" id="PF05199"/>
    </source>
</evidence>
<name>A0A8H4FJB8_COLGL</name>
<keyword evidence="5" id="KW-0560">Oxidoreductase</keyword>
<keyword evidence="6" id="KW-0732">Signal</keyword>
<dbReference type="EMBL" id="WVTB01000050">
    <property type="protein sequence ID" value="KAF3804347.1"/>
    <property type="molecule type" value="Genomic_DNA"/>
</dbReference>
<evidence type="ECO:0000256" key="4">
    <source>
        <dbReference type="ARBA" id="ARBA00022827"/>
    </source>
</evidence>
<gene>
    <name evidence="8" type="ORF">GCG54_00000699</name>
</gene>
<dbReference type="GO" id="GO:0016614">
    <property type="term" value="F:oxidoreductase activity, acting on CH-OH group of donors"/>
    <property type="evidence" value="ECO:0007669"/>
    <property type="project" value="InterPro"/>
</dbReference>
<comment type="caution">
    <text evidence="8">The sequence shown here is derived from an EMBL/GenBank/DDBJ whole genome shotgun (WGS) entry which is preliminary data.</text>
</comment>
<reference evidence="8" key="2">
    <citation type="submission" date="2020-03" db="EMBL/GenBank/DDBJ databases">
        <authorList>
            <person name="Fu F.-F."/>
            <person name="Chen J."/>
        </authorList>
    </citation>
    <scope>NUCLEOTIDE SEQUENCE</scope>
    <source>
        <strain evidence="8">Lc1</strain>
    </source>
</reference>
<evidence type="ECO:0000256" key="2">
    <source>
        <dbReference type="ARBA" id="ARBA00010790"/>
    </source>
</evidence>
<organism evidence="8 9">
    <name type="scientific">Colletotrichum gloeosporioides</name>
    <name type="common">Anthracnose fungus</name>
    <name type="synonym">Glomerella cingulata</name>
    <dbReference type="NCBI Taxonomy" id="474922"/>
    <lineage>
        <taxon>Eukaryota</taxon>
        <taxon>Fungi</taxon>
        <taxon>Dikarya</taxon>
        <taxon>Ascomycota</taxon>
        <taxon>Pezizomycotina</taxon>
        <taxon>Sordariomycetes</taxon>
        <taxon>Hypocreomycetidae</taxon>
        <taxon>Glomerellales</taxon>
        <taxon>Glomerellaceae</taxon>
        <taxon>Colletotrichum</taxon>
        <taxon>Colletotrichum gloeosporioides species complex</taxon>
    </lineage>
</organism>
<comment type="similarity">
    <text evidence="2">Belongs to the GMC oxidoreductase family.</text>
</comment>
<accession>A0A8H4FJB8</accession>
<dbReference type="SUPFAM" id="SSF51905">
    <property type="entry name" value="FAD/NAD(P)-binding domain"/>
    <property type="match status" value="1"/>
</dbReference>
<keyword evidence="3" id="KW-0285">Flavoprotein</keyword>
<dbReference type="Pfam" id="PF05199">
    <property type="entry name" value="GMC_oxred_C"/>
    <property type="match status" value="1"/>
</dbReference>
<dbReference type="AlphaFoldDB" id="A0A8H4FJB8"/>
<proteinExistence type="inferred from homology"/>
<keyword evidence="4" id="KW-0274">FAD</keyword>
<evidence type="ECO:0000256" key="1">
    <source>
        <dbReference type="ARBA" id="ARBA00001974"/>
    </source>
</evidence>
<sequence length="628" mass="69715">VHFTLGQFFCQLLLVITNTSNNVHTNPSYGGSSFHCRVGKPPLPPKPTKSWGYPTPGVQSPTPAMVMTKDYFIDNNKFDGILDDGEYDYVVVGSGCTALAFIQETLTINPHARILCLERGEFWLPAHFQNLPLPFKTVLGGPSETFPWTLSKKTFSDPLLKYCHGSCPFFGGRSLFWSAWSPQPRVEDMRDFPKVMIDSTEKPEFWDRARDLLHVTGADKIGDSVYSGLQRDIDQRLKDRLQEVKTAEYSEPAQLAVGRASVTSNLRFNKFSTPAPLLKIYEEQKSKNAASLDILLNCTVKTLGAVDDDGGHVHAIETTRGTITWQGDNTNVILCAGAFPAATILLNSFSECRKTVGKRVSGHFLTHIVARAPLSAFKWHPVGSEPKDRRLEIAAHYLAGKDSTSGQQYHVQITAIQSPHPKEDAEDAARECPDYAAAATYEQLEHSTEHVVFVCATLGESSELNQENWFKMDPSNPDVTTNMKLQYTLTKSDRQLWDTMDEATYQTIEQMATPDDAESPSEGLEYWHINETEPNKGSWKSAHPKQSEIRIPGIVHETSTAFMGSNPSDGSSVGPKYNVHGVPNVYVTGGALFPTAGSWNPTLTMCGFAQDLARQLEEERHKELAPRV</sequence>
<dbReference type="PANTHER" id="PTHR42784:SF1">
    <property type="entry name" value="PYRANOSE 2-OXIDASE"/>
    <property type="match status" value="1"/>
</dbReference>
<keyword evidence="9" id="KW-1185">Reference proteome</keyword>
<protein>
    <recommendedName>
        <fullName evidence="7">Glucose-methanol-choline oxidoreductase C-terminal domain-containing protein</fullName>
    </recommendedName>
</protein>
<dbReference type="RefSeq" id="XP_045263506.1">
    <property type="nucleotide sequence ID" value="XM_045400833.1"/>
</dbReference>
<dbReference type="InterPro" id="IPR036188">
    <property type="entry name" value="FAD/NAD-bd_sf"/>
</dbReference>
<evidence type="ECO:0000313" key="8">
    <source>
        <dbReference type="EMBL" id="KAF3804347.1"/>
    </source>
</evidence>
<evidence type="ECO:0000256" key="6">
    <source>
        <dbReference type="SAM" id="SignalP"/>
    </source>
</evidence>
<dbReference type="GeneID" id="69007871"/>
<reference evidence="8" key="1">
    <citation type="journal article" date="2020" name="Phytopathology">
        <title>Genome sequence and comparative analysis of Colletotrichum gloeosporioides isolated from Liriodendron leaves.</title>
        <authorList>
            <person name="Fu F.F."/>
            <person name="Hao Z."/>
            <person name="Wang P."/>
            <person name="Lu Y."/>
            <person name="Xue L.J."/>
            <person name="Wei G."/>
            <person name="Tian Y."/>
            <person name="Baishi H."/>
            <person name="Xu H."/>
            <person name="Shi J."/>
            <person name="Cheng T."/>
            <person name="Wang G."/>
            <person name="Yi Y."/>
            <person name="Chen J."/>
        </authorList>
    </citation>
    <scope>NUCLEOTIDE SEQUENCE</scope>
    <source>
        <strain evidence="8">Lc1</strain>
    </source>
</reference>
<comment type="cofactor">
    <cofactor evidence="1">
        <name>FAD</name>
        <dbReference type="ChEBI" id="CHEBI:57692"/>
    </cofactor>
</comment>
<dbReference type="Gene3D" id="3.50.50.60">
    <property type="entry name" value="FAD/NAD(P)-binding domain"/>
    <property type="match status" value="2"/>
</dbReference>
<evidence type="ECO:0000256" key="3">
    <source>
        <dbReference type="ARBA" id="ARBA00022630"/>
    </source>
</evidence>
<dbReference type="InterPro" id="IPR007867">
    <property type="entry name" value="GMC_OxRtase_C"/>
</dbReference>
<feature type="signal peptide" evidence="6">
    <location>
        <begin position="1"/>
        <end position="25"/>
    </location>
</feature>
<feature type="non-terminal residue" evidence="8">
    <location>
        <position position="628"/>
    </location>
</feature>
<dbReference type="PANTHER" id="PTHR42784">
    <property type="entry name" value="PYRANOSE 2-OXIDASE"/>
    <property type="match status" value="1"/>
</dbReference>
<evidence type="ECO:0000313" key="9">
    <source>
        <dbReference type="Proteomes" id="UP000613401"/>
    </source>
</evidence>
<feature type="chain" id="PRO_5034365071" description="Glucose-methanol-choline oxidoreductase C-terminal domain-containing protein" evidence="6">
    <location>
        <begin position="26"/>
        <end position="628"/>
    </location>
</feature>
<dbReference type="Proteomes" id="UP000613401">
    <property type="component" value="Unassembled WGS sequence"/>
</dbReference>
<dbReference type="InterPro" id="IPR051473">
    <property type="entry name" value="P2Ox-like"/>
</dbReference>
<feature type="domain" description="Glucose-methanol-choline oxidoreductase C-terminal" evidence="7">
    <location>
        <begin position="471"/>
        <end position="609"/>
    </location>
</feature>